<dbReference type="HOGENOM" id="CLU_342389_0_0_1"/>
<dbReference type="AlphaFoldDB" id="L1JF81"/>
<keyword evidence="1" id="KW-0768">Sushi</keyword>
<dbReference type="SUPFAM" id="SSF57535">
    <property type="entry name" value="Complement control module/SCR domain"/>
    <property type="match status" value="2"/>
</dbReference>
<dbReference type="Gene3D" id="2.10.70.10">
    <property type="entry name" value="Complement Module, domain 1"/>
    <property type="match status" value="2"/>
</dbReference>
<evidence type="ECO:0000313" key="10">
    <source>
        <dbReference type="Proteomes" id="UP000011087"/>
    </source>
</evidence>
<evidence type="ECO:0000256" key="1">
    <source>
        <dbReference type="ARBA" id="ARBA00022659"/>
    </source>
</evidence>
<dbReference type="KEGG" id="gtt:GUITHDRAFT_138113"/>
<keyword evidence="6" id="KW-0732">Signal</keyword>
<dbReference type="eggNOG" id="ENOG502SZ5D">
    <property type="taxonomic scope" value="Eukaryota"/>
</dbReference>
<evidence type="ECO:0000259" key="7">
    <source>
        <dbReference type="SMART" id="SM00032"/>
    </source>
</evidence>
<dbReference type="EnsemblProtists" id="EKX46769">
    <property type="protein sequence ID" value="EKX46769"/>
    <property type="gene ID" value="GUITHDRAFT_138113"/>
</dbReference>
<dbReference type="OrthoDB" id="6103690at2759"/>
<keyword evidence="5" id="KW-0812">Transmembrane</keyword>
<protein>
    <recommendedName>
        <fullName evidence="7">Sushi domain-containing protein</fullName>
    </recommendedName>
</protein>
<dbReference type="PANTHER" id="PTHR19325">
    <property type="entry name" value="COMPLEMENT COMPONENT-RELATED SUSHI DOMAIN-CONTAINING"/>
    <property type="match status" value="1"/>
</dbReference>
<sequence length="828" mass="89046">MPHPLPATSLLSFLLVILLSQCQGNALQSCPAYPWPAHGRASPSRVMGLGEQVEITCDVGYQPSSLDLVTPACLGFDPAVNVSNLTTAEALGYSPGSLCMPISCGRFLPPANSEVTPTGEVFFNQTVKVACLPGFTASGVFGSSDSPRCQPDGSFTLAITCQRVPLQCANAFDTRELSSARLGSFRRETCHPSAEYCVSAFSQVSGYFWYGCGPPIVEVAAAIIPVPDWENLVTAADGMLGRKSPSWLSSHFICTGTKLEGEVYIESSEFGGGNWTFSCCCSQMCNLGFRCAQAPLGQPLSSESSVLTASAECKQSTGCYQSKPFPSSQWRYDPLTNQLLQTYSPELVGLIDFNTTSKRPPGYGEDVIGYAALMRGAADSWVAADAPVLFVDTSRVFPYAAKLKAWEIVADAPCQLMVQVWRKTGNADEFMLVSSSSVQVTSNYGSPALFLLPEGEQTEVAKGDVIGWGHTGPGHLVYDGDSLQAQSIKFVYGSSTIGASRIFIFSASRRYSIRAFFDPTPLADSWIVSAPQPNGSGCYDWSLSRYGLHCSQGSMNIPVVNLSDGSREVSEVGLQLFVVGSSVFEYTCCKSSMCNQLPCVRAGRSCGLYPRTSNAIVTPNSSIVVPLQHVNISCVVGYSLSGEPFRKVDPQCLKDGSFESGEVCLPVSCGRYSPPPNGRVWPLRPILYGENVTISCVQGYELVGGGAVNPRCTASGKFEEGKFCSLQNGGAIVGVSIAFFLLVLLAGFLLLFTCRRLLSSVRSWERRARVIELTLLTDPEEVTDGSAEKKSKLVASLEELTRRYTGDRIRKSRGLEGGAQVGNDRRII</sequence>
<dbReference type="CDD" id="cd00033">
    <property type="entry name" value="CCP"/>
    <property type="match status" value="2"/>
</dbReference>
<evidence type="ECO:0000256" key="3">
    <source>
        <dbReference type="ARBA" id="ARBA00023157"/>
    </source>
</evidence>
<feature type="domain" description="Sushi" evidence="7">
    <location>
        <begin position="104"/>
        <end position="161"/>
    </location>
</feature>
<feature type="chain" id="PRO_5008771233" description="Sushi domain-containing protein" evidence="6">
    <location>
        <begin position="25"/>
        <end position="828"/>
    </location>
</feature>
<dbReference type="PaxDb" id="55529-EKX46769"/>
<dbReference type="SMART" id="SM00032">
    <property type="entry name" value="CCP"/>
    <property type="match status" value="4"/>
</dbReference>
<gene>
    <name evidence="8" type="ORF">GUITHDRAFT_138113</name>
</gene>
<evidence type="ECO:0000256" key="2">
    <source>
        <dbReference type="ARBA" id="ARBA00022737"/>
    </source>
</evidence>
<reference evidence="10" key="2">
    <citation type="submission" date="2012-11" db="EMBL/GenBank/DDBJ databases">
        <authorList>
            <person name="Kuo A."/>
            <person name="Curtis B.A."/>
            <person name="Tanifuji G."/>
            <person name="Burki F."/>
            <person name="Gruber A."/>
            <person name="Irimia M."/>
            <person name="Maruyama S."/>
            <person name="Arias M.C."/>
            <person name="Ball S.G."/>
            <person name="Gile G.H."/>
            <person name="Hirakawa Y."/>
            <person name="Hopkins J.F."/>
            <person name="Rensing S.A."/>
            <person name="Schmutz J."/>
            <person name="Symeonidi A."/>
            <person name="Elias M."/>
            <person name="Eveleigh R.J."/>
            <person name="Herman E.K."/>
            <person name="Klute M.J."/>
            <person name="Nakayama T."/>
            <person name="Obornik M."/>
            <person name="Reyes-Prieto A."/>
            <person name="Armbrust E.V."/>
            <person name="Aves S.J."/>
            <person name="Beiko R.G."/>
            <person name="Coutinho P."/>
            <person name="Dacks J.B."/>
            <person name="Durnford D.G."/>
            <person name="Fast N.M."/>
            <person name="Green B.R."/>
            <person name="Grisdale C."/>
            <person name="Hempe F."/>
            <person name="Henrissat B."/>
            <person name="Hoppner M.P."/>
            <person name="Ishida K.-I."/>
            <person name="Kim E."/>
            <person name="Koreny L."/>
            <person name="Kroth P.G."/>
            <person name="Liu Y."/>
            <person name="Malik S.-B."/>
            <person name="Maier U.G."/>
            <person name="McRose D."/>
            <person name="Mock T."/>
            <person name="Neilson J.A."/>
            <person name="Onodera N.T."/>
            <person name="Poole A.M."/>
            <person name="Pritham E.J."/>
            <person name="Richards T.A."/>
            <person name="Rocap G."/>
            <person name="Roy S.W."/>
            <person name="Sarai C."/>
            <person name="Schaack S."/>
            <person name="Shirato S."/>
            <person name="Slamovits C.H."/>
            <person name="Spencer D.F."/>
            <person name="Suzuki S."/>
            <person name="Worden A.Z."/>
            <person name="Zauner S."/>
            <person name="Barry K."/>
            <person name="Bell C."/>
            <person name="Bharti A.K."/>
            <person name="Crow J.A."/>
            <person name="Grimwood J."/>
            <person name="Kramer R."/>
            <person name="Lindquist E."/>
            <person name="Lucas S."/>
            <person name="Salamov A."/>
            <person name="McFadden G.I."/>
            <person name="Lane C.E."/>
            <person name="Keeling P.J."/>
            <person name="Gray M.W."/>
            <person name="Grigoriev I.V."/>
            <person name="Archibald J.M."/>
        </authorList>
    </citation>
    <scope>NUCLEOTIDE SEQUENCE</scope>
    <source>
        <strain evidence="10">CCMP2712</strain>
    </source>
</reference>
<name>L1JF81_GUITC</name>
<keyword evidence="3" id="KW-1015">Disulfide bond</keyword>
<dbReference type="InterPro" id="IPR050350">
    <property type="entry name" value="Compl-Cell_Adhes-Reg"/>
</dbReference>
<evidence type="ECO:0000313" key="8">
    <source>
        <dbReference type="EMBL" id="EKX46769.1"/>
    </source>
</evidence>
<dbReference type="RefSeq" id="XP_005833749.1">
    <property type="nucleotide sequence ID" value="XM_005833692.1"/>
</dbReference>
<dbReference type="GeneID" id="17303357"/>
<dbReference type="EMBL" id="JH992993">
    <property type="protein sequence ID" value="EKX46769.1"/>
    <property type="molecule type" value="Genomic_DNA"/>
</dbReference>
<evidence type="ECO:0000256" key="5">
    <source>
        <dbReference type="SAM" id="Phobius"/>
    </source>
</evidence>
<dbReference type="PANTHER" id="PTHR19325:SF575">
    <property type="entry name" value="LOCOMOTION-RELATED PROTEIN HIKARU GENKI"/>
    <property type="match status" value="1"/>
</dbReference>
<feature type="transmembrane region" description="Helical" evidence="5">
    <location>
        <begin position="731"/>
        <end position="752"/>
    </location>
</feature>
<feature type="domain" description="Sushi" evidence="7">
    <location>
        <begin position="30"/>
        <end position="73"/>
    </location>
</feature>
<dbReference type="InterPro" id="IPR000436">
    <property type="entry name" value="Sushi_SCR_CCP_dom"/>
</dbReference>
<organism evidence="8">
    <name type="scientific">Guillardia theta (strain CCMP2712)</name>
    <name type="common">Cryptophyte</name>
    <dbReference type="NCBI Taxonomy" id="905079"/>
    <lineage>
        <taxon>Eukaryota</taxon>
        <taxon>Cryptophyceae</taxon>
        <taxon>Pyrenomonadales</taxon>
        <taxon>Geminigeraceae</taxon>
        <taxon>Guillardia</taxon>
    </lineage>
</organism>
<feature type="domain" description="Sushi" evidence="7">
    <location>
        <begin position="669"/>
        <end position="724"/>
    </location>
</feature>
<keyword evidence="5" id="KW-0472">Membrane</keyword>
<keyword evidence="5" id="KW-1133">Transmembrane helix</keyword>
<feature type="signal peptide" evidence="6">
    <location>
        <begin position="1"/>
        <end position="24"/>
    </location>
</feature>
<keyword evidence="2" id="KW-0677">Repeat</keyword>
<keyword evidence="10" id="KW-1185">Reference proteome</keyword>
<dbReference type="InterPro" id="IPR035976">
    <property type="entry name" value="Sushi/SCR/CCP_sf"/>
</dbReference>
<proteinExistence type="predicted"/>
<evidence type="ECO:0000313" key="9">
    <source>
        <dbReference type="EnsemblProtists" id="EKX46769"/>
    </source>
</evidence>
<reference evidence="8 10" key="1">
    <citation type="journal article" date="2012" name="Nature">
        <title>Algal genomes reveal evolutionary mosaicism and the fate of nucleomorphs.</title>
        <authorList>
            <consortium name="DOE Joint Genome Institute"/>
            <person name="Curtis B.A."/>
            <person name="Tanifuji G."/>
            <person name="Burki F."/>
            <person name="Gruber A."/>
            <person name="Irimia M."/>
            <person name="Maruyama S."/>
            <person name="Arias M.C."/>
            <person name="Ball S.G."/>
            <person name="Gile G.H."/>
            <person name="Hirakawa Y."/>
            <person name="Hopkins J.F."/>
            <person name="Kuo A."/>
            <person name="Rensing S.A."/>
            <person name="Schmutz J."/>
            <person name="Symeonidi A."/>
            <person name="Elias M."/>
            <person name="Eveleigh R.J."/>
            <person name="Herman E.K."/>
            <person name="Klute M.J."/>
            <person name="Nakayama T."/>
            <person name="Obornik M."/>
            <person name="Reyes-Prieto A."/>
            <person name="Armbrust E.V."/>
            <person name="Aves S.J."/>
            <person name="Beiko R.G."/>
            <person name="Coutinho P."/>
            <person name="Dacks J.B."/>
            <person name="Durnford D.G."/>
            <person name="Fast N.M."/>
            <person name="Green B.R."/>
            <person name="Grisdale C.J."/>
            <person name="Hempel F."/>
            <person name="Henrissat B."/>
            <person name="Hoppner M.P."/>
            <person name="Ishida K."/>
            <person name="Kim E."/>
            <person name="Koreny L."/>
            <person name="Kroth P.G."/>
            <person name="Liu Y."/>
            <person name="Malik S.B."/>
            <person name="Maier U.G."/>
            <person name="McRose D."/>
            <person name="Mock T."/>
            <person name="Neilson J.A."/>
            <person name="Onodera N.T."/>
            <person name="Poole A.M."/>
            <person name="Pritham E.J."/>
            <person name="Richards T.A."/>
            <person name="Rocap G."/>
            <person name="Roy S.W."/>
            <person name="Sarai C."/>
            <person name="Schaack S."/>
            <person name="Shirato S."/>
            <person name="Slamovits C.H."/>
            <person name="Spencer D.F."/>
            <person name="Suzuki S."/>
            <person name="Worden A.Z."/>
            <person name="Zauner S."/>
            <person name="Barry K."/>
            <person name="Bell C."/>
            <person name="Bharti A.K."/>
            <person name="Crow J.A."/>
            <person name="Grimwood J."/>
            <person name="Kramer R."/>
            <person name="Lindquist E."/>
            <person name="Lucas S."/>
            <person name="Salamov A."/>
            <person name="McFadden G.I."/>
            <person name="Lane C.E."/>
            <person name="Keeling P.J."/>
            <person name="Gray M.W."/>
            <person name="Grigoriev I.V."/>
            <person name="Archibald J.M."/>
        </authorList>
    </citation>
    <scope>NUCLEOTIDE SEQUENCE</scope>
    <source>
        <strain evidence="8 10">CCMP2712</strain>
    </source>
</reference>
<reference evidence="9" key="3">
    <citation type="submission" date="2016-03" db="UniProtKB">
        <authorList>
            <consortium name="EnsemblProtists"/>
        </authorList>
    </citation>
    <scope>IDENTIFICATION</scope>
</reference>
<evidence type="ECO:0000256" key="4">
    <source>
        <dbReference type="ARBA" id="ARBA00023180"/>
    </source>
</evidence>
<feature type="domain" description="Sushi" evidence="7">
    <location>
        <begin position="606"/>
        <end position="664"/>
    </location>
</feature>
<evidence type="ECO:0000256" key="6">
    <source>
        <dbReference type="SAM" id="SignalP"/>
    </source>
</evidence>
<keyword evidence="4" id="KW-0325">Glycoprotein</keyword>
<accession>L1JF81</accession>
<dbReference type="Proteomes" id="UP000011087">
    <property type="component" value="Unassembled WGS sequence"/>
</dbReference>